<dbReference type="GO" id="GO:0016787">
    <property type="term" value="F:hydrolase activity"/>
    <property type="evidence" value="ECO:0007669"/>
    <property type="project" value="UniProtKB-KW"/>
</dbReference>
<comment type="caution">
    <text evidence="1">Lacks conserved residue(s) required for the propagation of feature annotation.</text>
</comment>
<comment type="function">
    <text evidence="1">ATP-dependent DNA helicase and primase essential for viral DNA replication and recombination. The helicase moves 5' -&gt; 3' on the lagging strand template, unwinding the DNA duplex ahead of the leading strand polymerase at the replication fork and generating ssDNA for both leading and lagging strand synthesis. ATP or dTTP hydrolysis propels each helicase domain to translocate sequentially along DNA. Mediates strand transfer when a joint molecule is available and participates in recombinational DNA repair through its role in strand exchange. Primase activity synthesizes short RNA primers at the sequence 5'-GTC-3' on the lagging strand that the polymerase elongates using dNTPs and providing the primase is still present.</text>
</comment>
<keyword evidence="1" id="KW-0235">DNA replication</keyword>
<dbReference type="PROSITE" id="PS51199">
    <property type="entry name" value="SF4_HELICASE"/>
    <property type="match status" value="1"/>
</dbReference>
<dbReference type="CDD" id="cd00188">
    <property type="entry name" value="TOPRIM"/>
    <property type="match status" value="1"/>
</dbReference>
<dbReference type="SUPFAM" id="SSF56731">
    <property type="entry name" value="DNA primase core"/>
    <property type="match status" value="1"/>
</dbReference>
<dbReference type="SUPFAM" id="SSF52540">
    <property type="entry name" value="P-loop containing nucleoside triphosphate hydrolases"/>
    <property type="match status" value="1"/>
</dbReference>
<evidence type="ECO:0000256" key="1">
    <source>
        <dbReference type="HAMAP-Rule" id="MF_04154"/>
    </source>
</evidence>
<dbReference type="InterPro" id="IPR006171">
    <property type="entry name" value="TOPRIM_dom"/>
</dbReference>
<feature type="zinc finger region" description="C4-like; zinc ribbon fold" evidence="1">
    <location>
        <begin position="10"/>
        <end position="32"/>
    </location>
</feature>
<dbReference type="InterPro" id="IPR027032">
    <property type="entry name" value="Twinkle-like"/>
</dbReference>
<keyword evidence="1" id="KW-0511">Multifunctional enzyme</keyword>
<dbReference type="GO" id="GO:0005524">
    <property type="term" value="F:ATP binding"/>
    <property type="evidence" value="ECO:0007669"/>
    <property type="project" value="UniProtKB-UniRule"/>
</dbReference>
<dbReference type="EC" id="3.6.4.12" evidence="1"/>
<dbReference type="GeneID" id="26673035"/>
<dbReference type="SMART" id="SM00778">
    <property type="entry name" value="Prim_Zn_Ribbon"/>
    <property type="match status" value="1"/>
</dbReference>
<feature type="binding site" evidence="1">
    <location>
        <position position="191"/>
    </location>
    <ligand>
        <name>Mg(2+)</name>
        <dbReference type="ChEBI" id="CHEBI:18420"/>
        <label>1</label>
        <note>catalytic</note>
    </ligand>
</feature>
<dbReference type="RefSeq" id="YP_009042145.1">
    <property type="nucleotide sequence ID" value="NC_024329.1"/>
</dbReference>
<feature type="binding site" evidence="1">
    <location>
        <position position="29"/>
    </location>
    <ligand>
        <name>Zn(2+)</name>
        <dbReference type="ChEBI" id="CHEBI:29105"/>
    </ligand>
</feature>
<keyword evidence="1" id="KW-0862">Zinc</keyword>
<comment type="subunit">
    <text evidence="1">Homohexamer. Assembles as a hexamer onto linear or circular ssDNA in the presence of ATP or dTTP. Interacts (via C-terminus) with the viral DNA polymerase that is bound to DNA; this interaction is essential to initiate leading-strand DNA synthesis. The priming complex consists of 2 DNA polymerases and 1 helicase-primase hexamer that assemble on the DNA template. Interacts with the single-stranded DNA-binding protein. Part of the replicase complex that includes the DNA polymerase, the primase/helicase and the single-stranded DNA binding protein.</text>
</comment>
<dbReference type="PANTHER" id="PTHR12873:SF0">
    <property type="entry name" value="TWINKLE MTDNA HELICASE"/>
    <property type="match status" value="1"/>
</dbReference>
<feature type="domain" description="Toprim" evidence="3">
    <location>
        <begin position="135"/>
        <end position="220"/>
    </location>
</feature>
<dbReference type="GO" id="GO:0003899">
    <property type="term" value="F:DNA-directed RNA polymerase activity"/>
    <property type="evidence" value="ECO:0007669"/>
    <property type="project" value="UniProtKB-UniRule"/>
</dbReference>
<dbReference type="InterPro" id="IPR048774">
    <property type="entry name" value="Helic-prim_T7_N"/>
</dbReference>
<dbReference type="Gene3D" id="3.40.1360.10">
    <property type="match status" value="1"/>
</dbReference>
<evidence type="ECO:0000256" key="2">
    <source>
        <dbReference type="SAM" id="MobiDB-lite"/>
    </source>
</evidence>
<feature type="site" description="dTTP/dATP binding" evidence="1">
    <location>
        <position position="501"/>
    </location>
</feature>
<dbReference type="SUPFAM" id="SSF57783">
    <property type="entry name" value="Zinc beta-ribbon"/>
    <property type="match status" value="1"/>
</dbReference>
<proteinExistence type="inferred from homology"/>
<keyword evidence="1" id="KW-0639">Primosome</keyword>
<dbReference type="InterPro" id="IPR027417">
    <property type="entry name" value="P-loop_NTPase"/>
</dbReference>
<dbReference type="InterPro" id="IPR013237">
    <property type="entry name" value="Phage_T7_Gp4_N"/>
</dbReference>
<dbReference type="HAMAP" id="MF_04154">
    <property type="entry name" value="Helic_Prim_T7"/>
    <property type="match status" value="1"/>
</dbReference>
<feature type="site" description="dTTP/dATP binding" evidence="1">
    <location>
        <position position="481"/>
    </location>
</feature>
<comment type="cofactor">
    <cofactor evidence="1">
        <name>Mg(2+)</name>
        <dbReference type="ChEBI" id="CHEBI:18420"/>
    </cofactor>
    <text evidence="1">Binds 2 Mg(2+), one of which is catalytic.</text>
</comment>
<dbReference type="Pfam" id="PF13155">
    <property type="entry name" value="Toprim_2"/>
    <property type="match status" value="1"/>
</dbReference>
<dbReference type="EMBL" id="KJ183192">
    <property type="protein sequence ID" value="AIA83176.1"/>
    <property type="molecule type" value="Genomic_DNA"/>
</dbReference>
<keyword evidence="1" id="KW-1194">Viral DNA replication</keyword>
<dbReference type="GO" id="GO:0043139">
    <property type="term" value="F:5'-3' DNA helicase activity"/>
    <property type="evidence" value="ECO:0007669"/>
    <property type="project" value="InterPro"/>
</dbReference>
<dbReference type="Gene3D" id="3.40.50.300">
    <property type="entry name" value="P-loop containing nucleotide triphosphate hydrolases"/>
    <property type="match status" value="1"/>
</dbReference>
<sequence>MANFKKHTSCPFCSSSDAFAIYDDNSGYCFSCKESRGSDNFKNNKKEKKMGNPTNLIQGEYTPLAARKISLATAKKYKYQTGMYNGKPCHIANYYNKDGEKVGQKLRFADKTFKTLGKVKGDLLFGSQIWRDKGRQIIITEGELDALSVATAYGAKYPVISLPAGAGSALKAVKANLEFLEGFDSILLWMDNDKDGNKAVDEIAGIFKVGKVKIVKHSEYKDASDVLVNEGKQAVVATTYEAKDWRPDGILKGSDMWEEFKNKPVFETFDYKYPIIQDKLKGIRKGELTTFTAGSGLGKSTVVREIAYDLMMTQDAKIGYIALEENWRTTLSKFLGLYAKKPIFFGDELTDKEEKEAWDATVGQEKLFLYDHFGSMEIDNLLAKIRVMVQTCGVDFVILDHISIVVSGMDGNMDERKAIDKLMTDLRSLTEQTGVGMVIISHLRRTGGNKGHEDGEQISLGQLRGSGAIAQLSDTVVGIERNAQAEGNESDQISMRVLKNRFAGGLGLADTLQYNHTTGCLDLMSGDFYTRPEPKEEPEPEVYKKMSIDDKEDLPW</sequence>
<keyword evidence="1" id="KW-0863">Zinc-finger</keyword>
<dbReference type="GO" id="GO:0006269">
    <property type="term" value="P:DNA replication, synthesis of primer"/>
    <property type="evidence" value="ECO:0007669"/>
    <property type="project" value="UniProtKB-KW"/>
</dbReference>
<dbReference type="CDD" id="cd19483">
    <property type="entry name" value="RecA-like_Gp4D_helicase"/>
    <property type="match status" value="1"/>
</dbReference>
<evidence type="ECO:0000259" key="4">
    <source>
        <dbReference type="PROSITE" id="PS51199"/>
    </source>
</evidence>
<dbReference type="GO" id="GO:0008270">
    <property type="term" value="F:zinc ion binding"/>
    <property type="evidence" value="ECO:0007669"/>
    <property type="project" value="UniProtKB-UniRule"/>
</dbReference>
<dbReference type="GO" id="GO:0039693">
    <property type="term" value="P:viral DNA genome replication"/>
    <property type="evidence" value="ECO:0007669"/>
    <property type="project" value="UniProtKB-UniRule"/>
</dbReference>
<feature type="site" description="dTTP/dATP binding" evidence="1">
    <location>
        <position position="442"/>
    </location>
</feature>
<name>A0A060BK98_9CAUD</name>
<evidence type="ECO:0000313" key="5">
    <source>
        <dbReference type="EMBL" id="AIA83176.1"/>
    </source>
</evidence>
<keyword evidence="1" id="KW-0479">Metal-binding</keyword>
<dbReference type="Gene3D" id="2.20.25.180">
    <property type="match status" value="1"/>
</dbReference>
<dbReference type="GO" id="GO:0003697">
    <property type="term" value="F:single-stranded DNA binding"/>
    <property type="evidence" value="ECO:0007669"/>
    <property type="project" value="InterPro"/>
</dbReference>
<dbReference type="InterPro" id="IPR003593">
    <property type="entry name" value="AAA+_ATPase"/>
</dbReference>
<dbReference type="Pfam" id="PF03796">
    <property type="entry name" value="DnaB_C"/>
    <property type="match status" value="1"/>
</dbReference>
<comment type="similarity">
    <text evidence="1">Belongs to the Teseptimavirus DNA helicase/primase family.</text>
</comment>
<keyword evidence="1" id="KW-0808">Transferase</keyword>
<feature type="binding site" evidence="1">
    <location>
        <begin position="293"/>
        <end position="300"/>
    </location>
    <ligand>
        <name>ATP</name>
        <dbReference type="ChEBI" id="CHEBI:30616"/>
    </ligand>
</feature>
<dbReference type="InterPro" id="IPR046394">
    <property type="entry name" value="Helic_Prim_T7"/>
</dbReference>
<keyword evidence="1" id="KW-0548">Nucleotidyltransferase</keyword>
<feature type="domain" description="SF4 helicase" evidence="4">
    <location>
        <begin position="262"/>
        <end position="539"/>
    </location>
</feature>
<feature type="binding site" evidence="1">
    <location>
        <position position="141"/>
    </location>
    <ligand>
        <name>Mg(2+)</name>
        <dbReference type="ChEBI" id="CHEBI:18420"/>
        <label>1</label>
        <note>catalytic</note>
    </ligand>
</feature>
<dbReference type="EC" id="2.7.7.-" evidence="1"/>
<keyword evidence="1" id="KW-0067">ATP-binding</keyword>
<dbReference type="PROSITE" id="PS50880">
    <property type="entry name" value="TOPRIM"/>
    <property type="match status" value="1"/>
</dbReference>
<feature type="binding site" evidence="1">
    <location>
        <position position="222"/>
    </location>
    <ligand>
        <name>Mg(2+)</name>
        <dbReference type="ChEBI" id="CHEBI:18420"/>
        <label>2</label>
    </ligand>
</feature>
<reference evidence="5 6" key="1">
    <citation type="submission" date="2014-01" db="EMBL/GenBank/DDBJ databases">
        <title>Sulfur oxidation genes in diverse deep-sea viruses.</title>
        <authorList>
            <person name="Anantharaman K."/>
            <person name="Duhaime M.B."/>
            <person name="Breier J.A."/>
            <person name="Toner B.M."/>
            <person name="Dick G.J."/>
        </authorList>
    </citation>
    <scope>NUCLEOTIDE SEQUENCE [LARGE SCALE GENOMIC DNA]</scope>
    <source>
        <strain evidence="5 6">KiloMoana</strain>
    </source>
</reference>
<feature type="binding site" evidence="1">
    <location>
        <position position="13"/>
    </location>
    <ligand>
        <name>Zn(2+)</name>
        <dbReference type="ChEBI" id="CHEBI:29105"/>
    </ligand>
</feature>
<organism evidence="5 6">
    <name type="scientific">Lauvirus lau218</name>
    <dbReference type="NCBI Taxonomy" id="1465639"/>
    <lineage>
        <taxon>Viruses</taxon>
        <taxon>Duplodnaviria</taxon>
        <taxon>Heunggongvirae</taxon>
        <taxon>Uroviricota</taxon>
        <taxon>Caudoviricetes</taxon>
        <taxon>Autographivirales</taxon>
        <taxon>Lauvirus</taxon>
    </lineage>
</organism>
<keyword evidence="1" id="KW-0460">Magnesium</keyword>
<evidence type="ECO:0000259" key="3">
    <source>
        <dbReference type="PROSITE" id="PS50880"/>
    </source>
</evidence>
<keyword evidence="1" id="KW-0547">Nucleotide-binding</keyword>
<dbReference type="InterPro" id="IPR007694">
    <property type="entry name" value="DNA_helicase_DnaB-like_C"/>
</dbReference>
<dbReference type="KEGG" id="vg:26673035"/>
<feature type="binding site" evidence="1">
    <location>
        <position position="10"/>
    </location>
    <ligand>
        <name>Zn(2+)</name>
        <dbReference type="ChEBI" id="CHEBI:29105"/>
    </ligand>
</feature>
<comment type="catalytic activity">
    <reaction evidence="1">
        <text>ATP + H2O = ADP + phosphate + H(+)</text>
        <dbReference type="Rhea" id="RHEA:13065"/>
        <dbReference type="ChEBI" id="CHEBI:15377"/>
        <dbReference type="ChEBI" id="CHEBI:15378"/>
        <dbReference type="ChEBI" id="CHEBI:30616"/>
        <dbReference type="ChEBI" id="CHEBI:43474"/>
        <dbReference type="ChEBI" id="CHEBI:456216"/>
        <dbReference type="EC" id="3.6.4.12"/>
    </reaction>
</comment>
<feature type="site" description="dTTP/dATP binding" evidence="1">
    <location>
        <position position="514"/>
    </location>
</feature>
<evidence type="ECO:0000313" key="6">
    <source>
        <dbReference type="Proteomes" id="UP000242360"/>
    </source>
</evidence>
<protein>
    <recommendedName>
        <fullName evidence="1">DNA helicase/primase</fullName>
        <ecNumber evidence="1">2.7.7.-</ecNumber>
        <ecNumber evidence="1">3.6.4.12</ecNumber>
    </recommendedName>
</protein>
<feature type="region of interest" description="Disordered" evidence="2">
    <location>
        <begin position="530"/>
        <end position="556"/>
    </location>
</feature>
<dbReference type="OrthoDB" id="615at10239"/>
<keyword evidence="1" id="KW-0378">Hydrolase</keyword>
<dbReference type="Gene3D" id="2.20.25.10">
    <property type="match status" value="1"/>
</dbReference>
<accession>A0A060BK98</accession>
<feature type="binding site" evidence="1">
    <location>
        <position position="32"/>
    </location>
    <ligand>
        <name>Zn(2+)</name>
        <dbReference type="ChEBI" id="CHEBI:29105"/>
    </ligand>
</feature>
<dbReference type="Pfam" id="PF21268">
    <property type="entry name" value="Helic-prim_T7_N"/>
    <property type="match status" value="1"/>
</dbReference>
<dbReference type="Proteomes" id="UP000242360">
    <property type="component" value="Segment"/>
</dbReference>
<comment type="domain">
    <text evidence="1">The N-terminus zinc finger domain is essential for delivering the primed DNA template to the DNA polymerase. The central core domain contains the primase activity. The C-terminus region is responsible for the helicase activity and binds 1 Mg(2+)-dTTP.</text>
</comment>
<dbReference type="PANTHER" id="PTHR12873">
    <property type="entry name" value="T7-LIKE MITOCHONDRIAL DNA HELICASE"/>
    <property type="match status" value="1"/>
</dbReference>
<keyword evidence="1 5" id="KW-0347">Helicase</keyword>
<dbReference type="SMART" id="SM00382">
    <property type="entry name" value="AAA"/>
    <property type="match status" value="1"/>
</dbReference>